<comment type="similarity">
    <text evidence="9">Belongs to the SecE/SEC61-gamma family.</text>
</comment>
<dbReference type="Pfam" id="PF00584">
    <property type="entry name" value="SecE"/>
    <property type="match status" value="1"/>
</dbReference>
<comment type="subunit">
    <text evidence="9">Component of the Sec protein translocase complex. Heterotrimer consisting of SecY, SecE and SecG subunits. The heterotrimers can form oligomers, although 1 heterotrimer is thought to be able to translocate proteins. Interacts with the ribosome. Interacts with SecDF, and other proteins may be involved. Interacts with SecA.</text>
</comment>
<dbReference type="GO" id="GO:0006605">
    <property type="term" value="P:protein targeting"/>
    <property type="evidence" value="ECO:0007669"/>
    <property type="project" value="UniProtKB-UniRule"/>
</dbReference>
<keyword evidence="12" id="KW-1185">Reference proteome</keyword>
<keyword evidence="4 9" id="KW-0812">Transmembrane</keyword>
<protein>
    <recommendedName>
        <fullName evidence="9">Protein translocase subunit SecE</fullName>
    </recommendedName>
</protein>
<keyword evidence="8 9" id="KW-0472">Membrane</keyword>
<dbReference type="STRING" id="144026.SAMN04488568_1287"/>
<keyword evidence="7 9" id="KW-0811">Translocation</keyword>
<organism evidence="11 12">
    <name type="scientific">Maricaulis salignorans</name>
    <dbReference type="NCBI Taxonomy" id="144026"/>
    <lineage>
        <taxon>Bacteria</taxon>
        <taxon>Pseudomonadati</taxon>
        <taxon>Pseudomonadota</taxon>
        <taxon>Alphaproteobacteria</taxon>
        <taxon>Maricaulales</taxon>
        <taxon>Maricaulaceae</taxon>
        <taxon>Maricaulis</taxon>
    </lineage>
</organism>
<dbReference type="GO" id="GO:0009306">
    <property type="term" value="P:protein secretion"/>
    <property type="evidence" value="ECO:0007669"/>
    <property type="project" value="UniProtKB-UniRule"/>
</dbReference>
<keyword evidence="2 9" id="KW-0813">Transport</keyword>
<dbReference type="Gene3D" id="1.20.5.1030">
    <property type="entry name" value="Preprotein translocase secy subunit"/>
    <property type="match status" value="1"/>
</dbReference>
<dbReference type="EMBL" id="FNHG01000028">
    <property type="protein sequence ID" value="SDM87740.1"/>
    <property type="molecule type" value="Genomic_DNA"/>
</dbReference>
<gene>
    <name evidence="9" type="primary">secE</name>
    <name evidence="11" type="ORF">SAMN04488568_1287</name>
</gene>
<accession>A0A1G9WTC5</accession>
<sequence length="88" mass="9844">MTRNRNDKVPAKPKQDGAPAKKRSVNPFQYLAQVRQEARKVTWTSRQETIVSTILVLILSTIAILFFWMVDLGIQFTVQSLLALGAGA</sequence>
<dbReference type="GO" id="GO:0065002">
    <property type="term" value="P:intracellular protein transmembrane transport"/>
    <property type="evidence" value="ECO:0007669"/>
    <property type="project" value="UniProtKB-UniRule"/>
</dbReference>
<evidence type="ECO:0000313" key="11">
    <source>
        <dbReference type="EMBL" id="SDM87740.1"/>
    </source>
</evidence>
<keyword evidence="6 9" id="KW-1133">Transmembrane helix</keyword>
<evidence type="ECO:0000256" key="6">
    <source>
        <dbReference type="ARBA" id="ARBA00022989"/>
    </source>
</evidence>
<dbReference type="HAMAP" id="MF_00422">
    <property type="entry name" value="SecE"/>
    <property type="match status" value="1"/>
</dbReference>
<keyword evidence="5 9" id="KW-0653">Protein transport</keyword>
<dbReference type="GO" id="GO:0008320">
    <property type="term" value="F:protein transmembrane transporter activity"/>
    <property type="evidence" value="ECO:0007669"/>
    <property type="project" value="UniProtKB-UniRule"/>
</dbReference>
<feature type="region of interest" description="Disordered" evidence="10">
    <location>
        <begin position="1"/>
        <end position="23"/>
    </location>
</feature>
<evidence type="ECO:0000256" key="5">
    <source>
        <dbReference type="ARBA" id="ARBA00022927"/>
    </source>
</evidence>
<evidence type="ECO:0000256" key="1">
    <source>
        <dbReference type="ARBA" id="ARBA00004370"/>
    </source>
</evidence>
<keyword evidence="3 9" id="KW-1003">Cell membrane</keyword>
<comment type="subcellular location">
    <subcellularLocation>
        <location evidence="9">Cell membrane</location>
        <topology evidence="9">Single-pass membrane protein</topology>
    </subcellularLocation>
    <subcellularLocation>
        <location evidence="1">Membrane</location>
    </subcellularLocation>
</comment>
<dbReference type="GO" id="GO:0005886">
    <property type="term" value="C:plasma membrane"/>
    <property type="evidence" value="ECO:0007669"/>
    <property type="project" value="UniProtKB-SubCell"/>
</dbReference>
<dbReference type="AlphaFoldDB" id="A0A1G9WTC5"/>
<dbReference type="InterPro" id="IPR001901">
    <property type="entry name" value="Translocase_SecE/Sec61-g"/>
</dbReference>
<evidence type="ECO:0000256" key="10">
    <source>
        <dbReference type="SAM" id="MobiDB-lite"/>
    </source>
</evidence>
<evidence type="ECO:0000256" key="9">
    <source>
        <dbReference type="HAMAP-Rule" id="MF_00422"/>
    </source>
</evidence>
<dbReference type="GO" id="GO:0043952">
    <property type="term" value="P:protein transport by the Sec complex"/>
    <property type="evidence" value="ECO:0007669"/>
    <property type="project" value="UniProtKB-UniRule"/>
</dbReference>
<dbReference type="PANTHER" id="PTHR33910:SF1">
    <property type="entry name" value="PROTEIN TRANSLOCASE SUBUNIT SECE"/>
    <property type="match status" value="1"/>
</dbReference>
<reference evidence="11 12" key="1">
    <citation type="submission" date="2016-10" db="EMBL/GenBank/DDBJ databases">
        <authorList>
            <person name="de Groot N.N."/>
        </authorList>
    </citation>
    <scope>NUCLEOTIDE SEQUENCE [LARGE SCALE GENOMIC DNA]</scope>
    <source>
        <strain evidence="11 12">DSM 16077</strain>
    </source>
</reference>
<dbReference type="InterPro" id="IPR038379">
    <property type="entry name" value="SecE_sf"/>
</dbReference>
<evidence type="ECO:0000256" key="3">
    <source>
        <dbReference type="ARBA" id="ARBA00022475"/>
    </source>
</evidence>
<feature type="transmembrane region" description="Helical" evidence="9">
    <location>
        <begin position="49"/>
        <end position="70"/>
    </location>
</feature>
<dbReference type="OrthoDB" id="9812738at2"/>
<proteinExistence type="inferred from homology"/>
<evidence type="ECO:0000313" key="12">
    <source>
        <dbReference type="Proteomes" id="UP000199759"/>
    </source>
</evidence>
<dbReference type="InterPro" id="IPR005807">
    <property type="entry name" value="SecE_bac"/>
</dbReference>
<evidence type="ECO:0000256" key="7">
    <source>
        <dbReference type="ARBA" id="ARBA00023010"/>
    </source>
</evidence>
<feature type="compositionally biased region" description="Basic and acidic residues" evidence="10">
    <location>
        <begin position="1"/>
        <end position="15"/>
    </location>
</feature>
<evidence type="ECO:0000256" key="2">
    <source>
        <dbReference type="ARBA" id="ARBA00022448"/>
    </source>
</evidence>
<comment type="function">
    <text evidence="9">Essential subunit of the Sec protein translocation channel SecYEG. Clamps together the 2 halves of SecY. May contact the channel plug during translocation.</text>
</comment>
<dbReference type="PANTHER" id="PTHR33910">
    <property type="entry name" value="PROTEIN TRANSLOCASE SUBUNIT SECE"/>
    <property type="match status" value="1"/>
</dbReference>
<evidence type="ECO:0000256" key="8">
    <source>
        <dbReference type="ARBA" id="ARBA00023136"/>
    </source>
</evidence>
<dbReference type="NCBIfam" id="TIGR00964">
    <property type="entry name" value="secE_bact"/>
    <property type="match status" value="1"/>
</dbReference>
<dbReference type="Proteomes" id="UP000199759">
    <property type="component" value="Unassembled WGS sequence"/>
</dbReference>
<evidence type="ECO:0000256" key="4">
    <source>
        <dbReference type="ARBA" id="ARBA00022692"/>
    </source>
</evidence>
<name>A0A1G9WTC5_9PROT</name>